<dbReference type="RefSeq" id="WP_380748251.1">
    <property type="nucleotide sequence ID" value="NZ_JBHSRF010000007.1"/>
</dbReference>
<comment type="caution">
    <text evidence="1">The sequence shown here is derived from an EMBL/GenBank/DDBJ whole genome shotgun (WGS) entry which is preliminary data.</text>
</comment>
<evidence type="ECO:0000313" key="2">
    <source>
        <dbReference type="Proteomes" id="UP001596137"/>
    </source>
</evidence>
<organism evidence="1 2">
    <name type="scientific">Sphaerisporangium aureirubrum</name>
    <dbReference type="NCBI Taxonomy" id="1544736"/>
    <lineage>
        <taxon>Bacteria</taxon>
        <taxon>Bacillati</taxon>
        <taxon>Actinomycetota</taxon>
        <taxon>Actinomycetes</taxon>
        <taxon>Streptosporangiales</taxon>
        <taxon>Streptosporangiaceae</taxon>
        <taxon>Sphaerisporangium</taxon>
    </lineage>
</organism>
<proteinExistence type="predicted"/>
<gene>
    <name evidence="1" type="ORF">ACFP1K_07180</name>
</gene>
<protein>
    <submittedName>
        <fullName evidence="1">Uncharacterized protein</fullName>
    </submittedName>
</protein>
<reference evidence="2" key="1">
    <citation type="journal article" date="2019" name="Int. J. Syst. Evol. Microbiol.">
        <title>The Global Catalogue of Microorganisms (GCM) 10K type strain sequencing project: providing services to taxonomists for standard genome sequencing and annotation.</title>
        <authorList>
            <consortium name="The Broad Institute Genomics Platform"/>
            <consortium name="The Broad Institute Genome Sequencing Center for Infectious Disease"/>
            <person name="Wu L."/>
            <person name="Ma J."/>
        </authorList>
    </citation>
    <scope>NUCLEOTIDE SEQUENCE [LARGE SCALE GENOMIC DNA]</scope>
    <source>
        <strain evidence="2">JCM 30346</strain>
    </source>
</reference>
<name>A0ABW1NCB8_9ACTN</name>
<dbReference type="EMBL" id="JBHSRF010000007">
    <property type="protein sequence ID" value="MFC6080938.1"/>
    <property type="molecule type" value="Genomic_DNA"/>
</dbReference>
<keyword evidence="2" id="KW-1185">Reference proteome</keyword>
<accession>A0ABW1NCB8</accession>
<dbReference type="Proteomes" id="UP001596137">
    <property type="component" value="Unassembled WGS sequence"/>
</dbReference>
<evidence type="ECO:0000313" key="1">
    <source>
        <dbReference type="EMBL" id="MFC6080938.1"/>
    </source>
</evidence>
<sequence>MRDLDISFGSRPWLHLPFTKVPQGVTLTTLPVRMAITPYTQAGPAGGDWLNAEWTPGASPPAARILIGPGTSRPLARGTYVLWGEVTASPTLLVLESRRLVRIT</sequence>